<comment type="caution">
    <text evidence="2">The sequence shown here is derived from an EMBL/GenBank/DDBJ whole genome shotgun (WGS) entry which is preliminary data.</text>
</comment>
<keyword evidence="1" id="KW-0732">Signal</keyword>
<name>A0A730DS22_SALDE</name>
<reference evidence="2" key="2">
    <citation type="submission" date="2018-07" db="EMBL/GenBank/DDBJ databases">
        <authorList>
            <consortium name="NCBI Pathogen Detection Project"/>
        </authorList>
    </citation>
    <scope>NUCLEOTIDE SEQUENCE</scope>
    <source>
        <strain evidence="2">Salmonella enterica</strain>
    </source>
</reference>
<evidence type="ECO:0000256" key="1">
    <source>
        <dbReference type="SAM" id="SignalP"/>
    </source>
</evidence>
<proteinExistence type="predicted"/>
<gene>
    <name evidence="2" type="ORF">G4B92_004781</name>
</gene>
<sequence>MMKMSRTAIALSLLGMAAHPVCAAPSFEETARQVIIAFQQRDNAKINALIDKKVGMYVLYRIGAGFDYKWMKKFDINKPIPDFNYLLGQVGWFSEHIPVDNEFDHHTEA</sequence>
<dbReference type="AlphaFoldDB" id="A0A730DS22"/>
<feature type="chain" id="PRO_5027795800" evidence="1">
    <location>
        <begin position="24"/>
        <end position="109"/>
    </location>
</feature>
<protein>
    <submittedName>
        <fullName evidence="2">Uncharacterized protein</fullName>
    </submittedName>
</protein>
<dbReference type="EMBL" id="DAARSE010000198">
    <property type="protein sequence ID" value="HAE3722753.1"/>
    <property type="molecule type" value="Genomic_DNA"/>
</dbReference>
<organism evidence="2">
    <name type="scientific">Salmonella derby</name>
    <dbReference type="NCBI Taxonomy" id="28144"/>
    <lineage>
        <taxon>Bacteria</taxon>
        <taxon>Pseudomonadati</taxon>
        <taxon>Pseudomonadota</taxon>
        <taxon>Gammaproteobacteria</taxon>
        <taxon>Enterobacterales</taxon>
        <taxon>Enterobacteriaceae</taxon>
        <taxon>Salmonella</taxon>
    </lineage>
</organism>
<evidence type="ECO:0000313" key="2">
    <source>
        <dbReference type="EMBL" id="HAE3722753.1"/>
    </source>
</evidence>
<feature type="signal peptide" evidence="1">
    <location>
        <begin position="1"/>
        <end position="23"/>
    </location>
</feature>
<reference evidence="2" key="1">
    <citation type="journal article" date="2018" name="Genome Biol.">
        <title>SKESA: strategic k-mer extension for scrupulous assemblies.</title>
        <authorList>
            <person name="Souvorov A."/>
            <person name="Agarwala R."/>
            <person name="Lipman D.J."/>
        </authorList>
    </citation>
    <scope>NUCLEOTIDE SEQUENCE</scope>
    <source>
        <strain evidence="2">Salmonella enterica</strain>
    </source>
</reference>
<feature type="non-terminal residue" evidence="2">
    <location>
        <position position="109"/>
    </location>
</feature>
<accession>A0A730DS22</accession>